<dbReference type="InterPro" id="IPR051678">
    <property type="entry name" value="AGP_Transferase"/>
</dbReference>
<protein>
    <submittedName>
        <fullName evidence="2">Phosphotransferase enzyme family protein</fullName>
    </submittedName>
</protein>
<gene>
    <name evidence="2" type="ORF">SAMN04488554_1713</name>
</gene>
<dbReference type="Gene3D" id="3.30.200.150">
    <property type="match status" value="1"/>
</dbReference>
<dbReference type="Pfam" id="PF01636">
    <property type="entry name" value="APH"/>
    <property type="match status" value="1"/>
</dbReference>
<dbReference type="PANTHER" id="PTHR21310">
    <property type="entry name" value="AMINOGLYCOSIDE PHOSPHOTRANSFERASE-RELATED-RELATED"/>
    <property type="match status" value="1"/>
</dbReference>
<sequence>MVSPTLATLVSVTDHIGLAHEVLHTLGYSRADLTPLTGGVWSAAFRFTVDRRTLVIRVGGPAEDYAADAFAATLAHPLIPVPAMLARGSLDQDRPAATTYAVSEFIPGTPLEQVSPTAWAALVPQLADIYEALRATPPPPEIRPVPDWSDHLIRVGTYPWQHGWRDRADPTACALFDRGLAVLQDITPTDVPISLFHADWINRNVHVTNDRITGIFDWGCSRHGDHLYDLAWLEFWAPWHPNLDVPLLVTELENRWDAVGIAPLDHPHRRKACLLHIGLDHIVYNTLHGTEEALVSTTDRLARYL</sequence>
<proteinExistence type="predicted"/>
<dbReference type="GO" id="GO:0016740">
    <property type="term" value="F:transferase activity"/>
    <property type="evidence" value="ECO:0007669"/>
    <property type="project" value="UniProtKB-KW"/>
</dbReference>
<keyword evidence="3" id="KW-1185">Reference proteome</keyword>
<dbReference type="STRING" id="648782.SAMN04488554_1713"/>
<keyword evidence="2" id="KW-0808">Transferase</keyword>
<accession>A0A1H5GNR7</accession>
<dbReference type="Gene3D" id="3.90.1200.10">
    <property type="match status" value="1"/>
</dbReference>
<name>A0A1H5GNR7_9MICO</name>
<evidence type="ECO:0000313" key="3">
    <source>
        <dbReference type="Proteomes" id="UP000199220"/>
    </source>
</evidence>
<feature type="domain" description="Aminoglycoside phosphotransferase" evidence="1">
    <location>
        <begin position="33"/>
        <end position="240"/>
    </location>
</feature>
<dbReference type="AlphaFoldDB" id="A0A1H5GNR7"/>
<evidence type="ECO:0000313" key="2">
    <source>
        <dbReference type="EMBL" id="SEE17412.1"/>
    </source>
</evidence>
<dbReference type="OrthoDB" id="3239865at2"/>
<evidence type="ECO:0000259" key="1">
    <source>
        <dbReference type="Pfam" id="PF01636"/>
    </source>
</evidence>
<dbReference type="Proteomes" id="UP000199220">
    <property type="component" value="Unassembled WGS sequence"/>
</dbReference>
<dbReference type="SUPFAM" id="SSF56112">
    <property type="entry name" value="Protein kinase-like (PK-like)"/>
    <property type="match status" value="1"/>
</dbReference>
<dbReference type="InterPro" id="IPR011009">
    <property type="entry name" value="Kinase-like_dom_sf"/>
</dbReference>
<reference evidence="3" key="1">
    <citation type="submission" date="2016-10" db="EMBL/GenBank/DDBJ databases">
        <authorList>
            <person name="Varghese N."/>
            <person name="Submissions S."/>
        </authorList>
    </citation>
    <scope>NUCLEOTIDE SEQUENCE [LARGE SCALE GENOMIC DNA]</scope>
    <source>
        <strain evidence="3">DSM 21368</strain>
    </source>
</reference>
<dbReference type="InterPro" id="IPR002575">
    <property type="entry name" value="Aminoglycoside_PTrfase"/>
</dbReference>
<dbReference type="EMBL" id="FNTX01000001">
    <property type="protein sequence ID" value="SEE17412.1"/>
    <property type="molecule type" value="Genomic_DNA"/>
</dbReference>
<organism evidence="2 3">
    <name type="scientific">Ruania alba</name>
    <dbReference type="NCBI Taxonomy" id="648782"/>
    <lineage>
        <taxon>Bacteria</taxon>
        <taxon>Bacillati</taxon>
        <taxon>Actinomycetota</taxon>
        <taxon>Actinomycetes</taxon>
        <taxon>Micrococcales</taxon>
        <taxon>Ruaniaceae</taxon>
        <taxon>Ruania</taxon>
    </lineage>
</organism>